<evidence type="ECO:0000259" key="2">
    <source>
        <dbReference type="SMART" id="SM00822"/>
    </source>
</evidence>
<dbReference type="PANTHER" id="PTHR43775:SF51">
    <property type="entry name" value="INACTIVE PHENOLPHTHIOCEROL SYNTHESIS POLYKETIDE SYNTHASE TYPE I PKS1-RELATED"/>
    <property type="match status" value="1"/>
</dbReference>
<dbReference type="SMART" id="SM00822">
    <property type="entry name" value="PKS_KR"/>
    <property type="match status" value="1"/>
</dbReference>
<dbReference type="SUPFAM" id="SSF51735">
    <property type="entry name" value="NAD(P)-binding Rossmann-fold domains"/>
    <property type="match status" value="2"/>
</dbReference>
<dbReference type="CDD" id="cd05195">
    <property type="entry name" value="enoyl_red"/>
    <property type="match status" value="1"/>
</dbReference>
<dbReference type="InterPro" id="IPR036291">
    <property type="entry name" value="NAD(P)-bd_dom_sf"/>
</dbReference>
<name>A0ABY3VB58_MYCUL</name>
<dbReference type="InterPro" id="IPR013968">
    <property type="entry name" value="PKS_KR"/>
</dbReference>
<keyword evidence="1" id="KW-0808">Transferase</keyword>
<dbReference type="SMART" id="SM00829">
    <property type="entry name" value="PKS_ER"/>
    <property type="match status" value="1"/>
</dbReference>
<dbReference type="InterPro" id="IPR050091">
    <property type="entry name" value="PKS_NRPS_Biosynth_Enz"/>
</dbReference>
<accession>A0ABY3VB58</accession>
<dbReference type="InterPro" id="IPR020843">
    <property type="entry name" value="ER"/>
</dbReference>
<dbReference type="InterPro" id="IPR011032">
    <property type="entry name" value="GroES-like_sf"/>
</dbReference>
<dbReference type="SUPFAM" id="SSF50129">
    <property type="entry name" value="GroES-like"/>
    <property type="match status" value="1"/>
</dbReference>
<dbReference type="Gene3D" id="3.90.180.10">
    <property type="entry name" value="Medium-chain alcohol dehydrogenases, catalytic domain"/>
    <property type="match status" value="1"/>
</dbReference>
<evidence type="ECO:0000256" key="1">
    <source>
        <dbReference type="ARBA" id="ARBA00022679"/>
    </source>
</evidence>
<evidence type="ECO:0000313" key="4">
    <source>
        <dbReference type="EMBL" id="ULP50933.1"/>
    </source>
</evidence>
<feature type="domain" description="Enoyl reductase (ER)" evidence="3">
    <location>
        <begin position="1"/>
        <end position="256"/>
    </location>
</feature>
<protein>
    <submittedName>
        <fullName evidence="4">MDR/SDR family oxidoreductase</fullName>
    </submittedName>
</protein>
<sequence>MEAAGIVIDTAGDVDDFAPGDAMMGIFPNNAFAPTAATDHRPVVAIPPGWSCPQAASVPVAFVTAYSALIDIAALRAGQRVLIHSGAGAVGRAAIRIAQHLGAEVFATADPAEQHILRGLGIPEDHIASSRARDFGDTLAAATGGRGMDVVLNDLRGDLVDASLRLLAAPGCFVEIARRDIREATDVAQTHPGLRYVVYDISTATPERLQRTWAAVSELINAAVIEPPPVTAYGLLRARQAFRDISEARPTGKIVLIAPAALDPAGTVLITGGTGMLGGLFAEHLLTHYGVRRLLLTSRRGPSGVGAAELAERLNGLGAQVTISACDCADPAQLAALIDSTPTEHPLTAVIHAAGVLDDAVTSQLTAQQLDTVLAAKADSAWHLHQLTANTELAAFVLFSSAAGVLGAPGQANYVAANAVLDALARERGPGAASLAWGGIGSPPRG</sequence>
<gene>
    <name evidence="4" type="ORF">MJO63_18835</name>
</gene>
<keyword evidence="5" id="KW-1185">Reference proteome</keyword>
<evidence type="ECO:0000313" key="5">
    <source>
        <dbReference type="Proteomes" id="UP001055253"/>
    </source>
</evidence>
<dbReference type="Gene3D" id="3.40.50.720">
    <property type="entry name" value="NAD(P)-binding Rossmann-like Domain"/>
    <property type="match status" value="1"/>
</dbReference>
<dbReference type="Proteomes" id="UP001055253">
    <property type="component" value="Chromosome"/>
</dbReference>
<dbReference type="RefSeq" id="WP_240168348.1">
    <property type="nucleotide sequence ID" value="NZ_CP085200.1"/>
</dbReference>
<proteinExistence type="predicted"/>
<dbReference type="EMBL" id="CP092429">
    <property type="protein sequence ID" value="ULP50933.1"/>
    <property type="molecule type" value="Genomic_DNA"/>
</dbReference>
<dbReference type="Pfam" id="PF13602">
    <property type="entry name" value="ADH_zinc_N_2"/>
    <property type="match status" value="1"/>
</dbReference>
<reference evidence="4" key="1">
    <citation type="submission" date="2022-08" db="EMBL/GenBank/DDBJ databases">
        <title>Whole genome sequencing of non-tuberculosis mycobacteria type-strains.</title>
        <authorList>
            <person name="Igarashi Y."/>
            <person name="Osugi A."/>
            <person name="Mitarai S."/>
        </authorList>
    </citation>
    <scope>NUCLEOTIDE SEQUENCE</scope>
    <source>
        <strain evidence="4">ATCC 19423</strain>
    </source>
</reference>
<evidence type="ECO:0000259" key="3">
    <source>
        <dbReference type="SMART" id="SM00829"/>
    </source>
</evidence>
<dbReference type="Pfam" id="PF08659">
    <property type="entry name" value="KR"/>
    <property type="match status" value="1"/>
</dbReference>
<dbReference type="InterPro" id="IPR057326">
    <property type="entry name" value="KR_dom"/>
</dbReference>
<feature type="domain" description="Ketoreductase" evidence="2">
    <location>
        <begin position="266"/>
        <end position="443"/>
    </location>
</feature>
<dbReference type="PANTHER" id="PTHR43775">
    <property type="entry name" value="FATTY ACID SYNTHASE"/>
    <property type="match status" value="1"/>
</dbReference>
<organism evidence="4 5">
    <name type="scientific">Mycobacterium ulcerans</name>
    <dbReference type="NCBI Taxonomy" id="1809"/>
    <lineage>
        <taxon>Bacteria</taxon>
        <taxon>Bacillati</taxon>
        <taxon>Actinomycetota</taxon>
        <taxon>Actinomycetes</taxon>
        <taxon>Mycobacteriales</taxon>
        <taxon>Mycobacteriaceae</taxon>
        <taxon>Mycobacterium</taxon>
        <taxon>Mycobacterium ulcerans group</taxon>
    </lineage>
</organism>